<keyword evidence="2" id="KW-1185">Reference proteome</keyword>
<evidence type="ECO:0000313" key="2">
    <source>
        <dbReference type="Proteomes" id="UP001060085"/>
    </source>
</evidence>
<dbReference type="EMBL" id="CM044701">
    <property type="protein sequence ID" value="KAI5680552.1"/>
    <property type="molecule type" value="Genomic_DNA"/>
</dbReference>
<accession>A0ACC0C6Q9</accession>
<protein>
    <submittedName>
        <fullName evidence="1">Uncharacterized protein</fullName>
    </submittedName>
</protein>
<proteinExistence type="predicted"/>
<reference evidence="2" key="1">
    <citation type="journal article" date="2023" name="Nat. Plants">
        <title>Single-cell RNA sequencing provides a high-resolution roadmap for understanding the multicellular compartmentation of specialized metabolism.</title>
        <authorList>
            <person name="Sun S."/>
            <person name="Shen X."/>
            <person name="Li Y."/>
            <person name="Li Y."/>
            <person name="Wang S."/>
            <person name="Li R."/>
            <person name="Zhang H."/>
            <person name="Shen G."/>
            <person name="Guo B."/>
            <person name="Wei J."/>
            <person name="Xu J."/>
            <person name="St-Pierre B."/>
            <person name="Chen S."/>
            <person name="Sun C."/>
        </authorList>
    </citation>
    <scope>NUCLEOTIDE SEQUENCE [LARGE SCALE GENOMIC DNA]</scope>
</reference>
<gene>
    <name evidence="1" type="ORF">M9H77_01779</name>
</gene>
<organism evidence="1 2">
    <name type="scientific">Catharanthus roseus</name>
    <name type="common">Madagascar periwinkle</name>
    <name type="synonym">Vinca rosea</name>
    <dbReference type="NCBI Taxonomy" id="4058"/>
    <lineage>
        <taxon>Eukaryota</taxon>
        <taxon>Viridiplantae</taxon>
        <taxon>Streptophyta</taxon>
        <taxon>Embryophyta</taxon>
        <taxon>Tracheophyta</taxon>
        <taxon>Spermatophyta</taxon>
        <taxon>Magnoliopsida</taxon>
        <taxon>eudicotyledons</taxon>
        <taxon>Gunneridae</taxon>
        <taxon>Pentapetalae</taxon>
        <taxon>asterids</taxon>
        <taxon>lamiids</taxon>
        <taxon>Gentianales</taxon>
        <taxon>Apocynaceae</taxon>
        <taxon>Rauvolfioideae</taxon>
        <taxon>Vinceae</taxon>
        <taxon>Catharanthinae</taxon>
        <taxon>Catharanthus</taxon>
    </lineage>
</organism>
<name>A0ACC0C6Q9_CATRO</name>
<comment type="caution">
    <text evidence="1">The sequence shown here is derived from an EMBL/GenBank/DDBJ whole genome shotgun (WGS) entry which is preliminary data.</text>
</comment>
<sequence>MPDDLQLMAIAASGISLGYFSQAAAGLVPYCLDHKQRLMQRVEDVVSRVSAIFDEHMMRLFEHNPLVYISFPQMMPFIKALMTIDPSIFLLIAAATGTSEGPGC</sequence>
<evidence type="ECO:0000313" key="1">
    <source>
        <dbReference type="EMBL" id="KAI5680552.1"/>
    </source>
</evidence>
<dbReference type="Proteomes" id="UP001060085">
    <property type="component" value="Linkage Group LG01"/>
</dbReference>